<evidence type="ECO:0000256" key="3">
    <source>
        <dbReference type="ARBA" id="ARBA00016182"/>
    </source>
</evidence>
<dbReference type="Proteomes" id="UP000613580">
    <property type="component" value="Unassembled WGS sequence"/>
</dbReference>
<dbReference type="InterPro" id="IPR021891">
    <property type="entry name" value="Telomerase_RBD"/>
</dbReference>
<keyword evidence="6 13" id="KW-0548">Nucleotidyltransferase</keyword>
<evidence type="ECO:0000256" key="4">
    <source>
        <dbReference type="ARBA" id="ARBA00022454"/>
    </source>
</evidence>
<evidence type="ECO:0000256" key="7">
    <source>
        <dbReference type="ARBA" id="ARBA00022723"/>
    </source>
</evidence>
<proteinExistence type="inferred from homology"/>
<dbReference type="InterPro" id="IPR000477">
    <property type="entry name" value="RT_dom"/>
</dbReference>
<reference evidence="15" key="1">
    <citation type="submission" date="2020-05" db="EMBL/GenBank/DDBJ databases">
        <title>Mycena genomes resolve the evolution of fungal bioluminescence.</title>
        <authorList>
            <person name="Tsai I.J."/>
        </authorList>
    </citation>
    <scope>NUCLEOTIDE SEQUENCE</scope>
    <source>
        <strain evidence="15">110903Hualien_Pintung</strain>
    </source>
</reference>
<evidence type="ECO:0000313" key="15">
    <source>
        <dbReference type="EMBL" id="KAF7316755.1"/>
    </source>
</evidence>
<dbReference type="AlphaFoldDB" id="A0A8H6TFU5"/>
<keyword evidence="4 13" id="KW-0158">Chromosome</keyword>
<gene>
    <name evidence="15" type="ORF">HMN09_00408600</name>
</gene>
<comment type="subcellular location">
    <subcellularLocation>
        <location evidence="13">Nucleus</location>
    </subcellularLocation>
    <subcellularLocation>
        <location evidence="13">Chromosome</location>
        <location evidence="13">Telomere</location>
    </subcellularLocation>
</comment>
<sequence>MVDRISVRLLNKHYGTVHSLASYLDATPSTSDSQAYKTLLSTSFVCRDGNHTLPRFPYLVPHVDIRTVIHSAIAKLLSGHTRKCRNIIAQGYNLNLDGKEVRNVVLNTNVTALQAPEWELLHDRVGTDAMVHLLTETSVFVALPNDCLCQLVGIPITANRLENLQLFDTRATVIRPPKRTASTSSEELSGPAKRVRLNSGLAGKGNSNVQLHERSPAKLLLSRNRLFYGRVTEKGRTNGLPAAHILNKVKAKKETEDMDVNDPRKQMEAARKLSKYVFPRQFGLQSAFAFESASSVLPDFGNMDRDGAIASLGRCKTPKRLKEVVSMLEKAIWRHGRCCYWQLRDLACPSQVRQMQKRGWKTDDILEHLAHLNLQSSAPRSQMPYNADASYDTDGDTISAIGLTQARDHARRKPHLAEMACSHDQVFRYAMLATKTVFPNAFWGSRANFLHIMKKVKTFISCRRFETLSLHNIMQGFNTSDCEWLMPPGSGARQTRVPVTDALKRRELLEEWLFWYFDSFLIPLLKTTFYVTESSALRNQVLYFRQDDWAFVCAPLLESLTETTYQRVSADEAAAILRNRSLGYSFVRLLPKEAGVRPIVNLKRKQKVVEGGWSVERSINQVLQVCFRILSYERDARKELVGASVFNMNDVYARLKEFKARLPKRLPKLYFVKVDVQACFDTIPQGKLVEILHELLSEDKYIVQRFSKVTSEAGKVKRTFLTKASGGDEHPGFLETAKELASALHSTIFADEVRFKQPRRAEILELLQQHIHDSIVKIGSEFYRQMIGIPQGSVLSSILCAFFYGDLEKKFRKFTDDEHSMLIRQTDDYLFISADENQARRFLDVMNQGHPEWGCFISPDKTVTNFDVGATLQDPECRKNFPWCGLLLDTKHLTVSVEYARYAGSDLADTLTIGRGTTPGAVFRYKMLQLAKGRCHLIYNDINLNSENVVCCNIYENFLLCALKMHVYLRGWGLDTRKHGKFIYETIRQMLTFCYNSISNKTDTRLARQHGGRANIDKAVVVWLGSRAFHEILSRHPTRYASVVRRLKAYLETPRAQRFARRYRKLLPARLGKFLVHFRGSD</sequence>
<dbReference type="PANTHER" id="PTHR12066">
    <property type="entry name" value="TELOMERASE REVERSE TRANSCRIPTASE"/>
    <property type="match status" value="1"/>
</dbReference>
<dbReference type="PRINTS" id="PR01365">
    <property type="entry name" value="TELOMERASERT"/>
</dbReference>
<keyword evidence="8 13" id="KW-0460">Magnesium</keyword>
<evidence type="ECO:0000256" key="6">
    <source>
        <dbReference type="ARBA" id="ARBA00022695"/>
    </source>
</evidence>
<keyword evidence="11 13" id="KW-0539">Nucleus</keyword>
<evidence type="ECO:0000256" key="1">
    <source>
        <dbReference type="ARBA" id="ARBA00008001"/>
    </source>
</evidence>
<keyword evidence="16" id="KW-1185">Reference proteome</keyword>
<accession>A0A8H6TFU5</accession>
<dbReference type="EC" id="2.7.7.49" evidence="2 13"/>
<dbReference type="SUPFAM" id="SSF56672">
    <property type="entry name" value="DNA/RNA polymerases"/>
    <property type="match status" value="1"/>
</dbReference>
<keyword evidence="5 13" id="KW-0808">Transferase</keyword>
<comment type="catalytic activity">
    <reaction evidence="12 13">
        <text>DNA(n) + a 2'-deoxyribonucleoside 5'-triphosphate = DNA(n+1) + diphosphate</text>
        <dbReference type="Rhea" id="RHEA:22508"/>
        <dbReference type="Rhea" id="RHEA-COMP:17339"/>
        <dbReference type="Rhea" id="RHEA-COMP:17340"/>
        <dbReference type="ChEBI" id="CHEBI:33019"/>
        <dbReference type="ChEBI" id="CHEBI:61560"/>
        <dbReference type="ChEBI" id="CHEBI:173112"/>
        <dbReference type="EC" id="2.7.7.49"/>
    </reaction>
</comment>
<dbReference type="InterPro" id="IPR043502">
    <property type="entry name" value="DNA/RNA_pol_sf"/>
</dbReference>
<evidence type="ECO:0000256" key="5">
    <source>
        <dbReference type="ARBA" id="ARBA00022679"/>
    </source>
</evidence>
<keyword evidence="10 13" id="KW-0695">RNA-directed DNA polymerase</keyword>
<dbReference type="InterPro" id="IPR049915">
    <property type="entry name" value="TERT_TEN"/>
</dbReference>
<dbReference type="PANTHER" id="PTHR12066:SF0">
    <property type="entry name" value="TELOMERASE REVERSE TRANSCRIPTASE"/>
    <property type="match status" value="1"/>
</dbReference>
<dbReference type="InterPro" id="IPR049139">
    <property type="entry name" value="TERT_C"/>
</dbReference>
<comment type="function">
    <text evidence="13">Telomerase is a ribonucleoprotein enzyme essential for the replication of chromosome termini in most eukaryotes. It elongates telomeres. It is a reverse transcriptase that adds simple sequence repeats to chromosome ends by copying a template sequence within the RNA component of the enzyme.</text>
</comment>
<dbReference type="Pfam" id="PF00078">
    <property type="entry name" value="RVT_1"/>
    <property type="match status" value="1"/>
</dbReference>
<evidence type="ECO:0000256" key="2">
    <source>
        <dbReference type="ARBA" id="ARBA00012493"/>
    </source>
</evidence>
<dbReference type="CDD" id="cd01648">
    <property type="entry name" value="TERT"/>
    <property type="match status" value="1"/>
</dbReference>
<dbReference type="OrthoDB" id="289721at2759"/>
<dbReference type="Gene3D" id="1.10.357.90">
    <property type="match status" value="1"/>
</dbReference>
<evidence type="ECO:0000256" key="11">
    <source>
        <dbReference type="ARBA" id="ARBA00023242"/>
    </source>
</evidence>
<keyword evidence="7 13" id="KW-0479">Metal-binding</keyword>
<protein>
    <recommendedName>
        <fullName evidence="3 13">Telomerase reverse transcriptase</fullName>
        <ecNumber evidence="2 13">2.7.7.49</ecNumber>
    </recommendedName>
    <alternativeName>
        <fullName evidence="13">Telomerase catalytic subunit</fullName>
    </alternativeName>
</protein>
<evidence type="ECO:0000256" key="9">
    <source>
        <dbReference type="ARBA" id="ARBA00022895"/>
    </source>
</evidence>
<evidence type="ECO:0000256" key="8">
    <source>
        <dbReference type="ARBA" id="ARBA00022842"/>
    </source>
</evidence>
<dbReference type="Pfam" id="PF12009">
    <property type="entry name" value="Telomerase_RBD"/>
    <property type="match status" value="1"/>
</dbReference>
<dbReference type="PROSITE" id="PS50878">
    <property type="entry name" value="RT_POL"/>
    <property type="match status" value="1"/>
</dbReference>
<dbReference type="SMART" id="SM00975">
    <property type="entry name" value="Telomerase_RBD"/>
    <property type="match status" value="1"/>
</dbReference>
<dbReference type="GO" id="GO:0046872">
    <property type="term" value="F:metal ion binding"/>
    <property type="evidence" value="ECO:0007669"/>
    <property type="project" value="UniProtKB-KW"/>
</dbReference>
<comment type="similarity">
    <text evidence="1 13">Belongs to the reverse transcriptase family. Telomerase subfamily.</text>
</comment>
<organism evidence="15 16">
    <name type="scientific">Mycena chlorophos</name>
    <name type="common">Agaric fungus</name>
    <name type="synonym">Agaricus chlorophos</name>
    <dbReference type="NCBI Taxonomy" id="658473"/>
    <lineage>
        <taxon>Eukaryota</taxon>
        <taxon>Fungi</taxon>
        <taxon>Dikarya</taxon>
        <taxon>Basidiomycota</taxon>
        <taxon>Agaricomycotina</taxon>
        <taxon>Agaricomycetes</taxon>
        <taxon>Agaricomycetidae</taxon>
        <taxon>Agaricales</taxon>
        <taxon>Marasmiineae</taxon>
        <taxon>Mycenaceae</taxon>
        <taxon>Mycena</taxon>
    </lineage>
</organism>
<evidence type="ECO:0000259" key="14">
    <source>
        <dbReference type="PROSITE" id="PS50878"/>
    </source>
</evidence>
<dbReference type="GO" id="GO:0003720">
    <property type="term" value="F:telomerase activity"/>
    <property type="evidence" value="ECO:0007669"/>
    <property type="project" value="InterPro"/>
</dbReference>
<name>A0A8H6TFU5_MYCCL</name>
<dbReference type="GO" id="GO:0007004">
    <property type="term" value="P:telomere maintenance via telomerase"/>
    <property type="evidence" value="ECO:0007669"/>
    <property type="project" value="TreeGrafter"/>
</dbReference>
<evidence type="ECO:0000256" key="12">
    <source>
        <dbReference type="ARBA" id="ARBA00048173"/>
    </source>
</evidence>
<dbReference type="GO" id="GO:0000333">
    <property type="term" value="C:telomerase catalytic core complex"/>
    <property type="evidence" value="ECO:0007669"/>
    <property type="project" value="TreeGrafter"/>
</dbReference>
<comment type="caution">
    <text evidence="15">The sequence shown here is derived from an EMBL/GenBank/DDBJ whole genome shotgun (WGS) entry which is preliminary data.</text>
</comment>
<dbReference type="EMBL" id="JACAZE010000005">
    <property type="protein sequence ID" value="KAF7316755.1"/>
    <property type="molecule type" value="Genomic_DNA"/>
</dbReference>
<keyword evidence="9 13" id="KW-0779">Telomere</keyword>
<dbReference type="Pfam" id="PF21399">
    <property type="entry name" value="TERT_C"/>
    <property type="match status" value="1"/>
</dbReference>
<dbReference type="Gene3D" id="3.30.70.2630">
    <property type="match status" value="1"/>
</dbReference>
<evidence type="ECO:0000256" key="10">
    <source>
        <dbReference type="ARBA" id="ARBA00022918"/>
    </source>
</evidence>
<feature type="domain" description="Reverse transcriptase" evidence="14">
    <location>
        <begin position="571"/>
        <end position="888"/>
    </location>
</feature>
<dbReference type="GO" id="GO:0000781">
    <property type="term" value="C:chromosome, telomeric region"/>
    <property type="evidence" value="ECO:0007669"/>
    <property type="project" value="UniProtKB-SubCell"/>
</dbReference>
<evidence type="ECO:0000256" key="13">
    <source>
        <dbReference type="RuleBase" id="RU365061"/>
    </source>
</evidence>
<dbReference type="GO" id="GO:0070034">
    <property type="term" value="F:telomerase RNA binding"/>
    <property type="evidence" value="ECO:0007669"/>
    <property type="project" value="TreeGrafter"/>
</dbReference>
<dbReference type="Gene3D" id="1.10.132.70">
    <property type="match status" value="1"/>
</dbReference>
<dbReference type="InterPro" id="IPR003545">
    <property type="entry name" value="Telomerase_RT"/>
</dbReference>
<dbReference type="GO" id="GO:0042162">
    <property type="term" value="F:telomeric DNA binding"/>
    <property type="evidence" value="ECO:0007669"/>
    <property type="project" value="TreeGrafter"/>
</dbReference>
<dbReference type="Pfam" id="PF11474">
    <property type="entry name" value="TEN_TERT"/>
    <property type="match status" value="1"/>
</dbReference>
<evidence type="ECO:0000313" key="16">
    <source>
        <dbReference type="Proteomes" id="UP000613580"/>
    </source>
</evidence>